<name>A0AAE1F1M5_PETCI</name>
<reference evidence="2" key="1">
    <citation type="submission" date="2023-10" db="EMBL/GenBank/DDBJ databases">
        <title>Genome assemblies of two species of porcelain crab, Petrolisthes cinctipes and Petrolisthes manimaculis (Anomura: Porcellanidae).</title>
        <authorList>
            <person name="Angst P."/>
        </authorList>
    </citation>
    <scope>NUCLEOTIDE SEQUENCE</scope>
    <source>
        <strain evidence="2">PB745_01</strain>
        <tissue evidence="2">Gill</tissue>
    </source>
</reference>
<feature type="chain" id="PRO_5042442807" evidence="1">
    <location>
        <begin position="16"/>
        <end position="260"/>
    </location>
</feature>
<evidence type="ECO:0000313" key="3">
    <source>
        <dbReference type="EMBL" id="KAK3865831.1"/>
    </source>
</evidence>
<dbReference type="EMBL" id="JAWQEG010003517">
    <property type="protein sequence ID" value="KAK3865829.1"/>
    <property type="molecule type" value="Genomic_DNA"/>
</dbReference>
<keyword evidence="4" id="KW-1185">Reference proteome</keyword>
<comment type="caution">
    <text evidence="2">The sequence shown here is derived from an EMBL/GenBank/DDBJ whole genome shotgun (WGS) entry which is preliminary data.</text>
</comment>
<sequence>MNFLTVLSVIAVAAAHPLPEDCDTAVLVQQGALPYLATPQVAPLAYGHLGQYAGLPSYAQTQYAGVPSYAQTQYAGVPSYAQYAAIPSLQAAHLTYAAAPTPVALPPAEVKIPITHTHVEVPVHQQVHYGSQSYVAGATTAIHKPALAAPAIAPPSVLLSKITHNAPELTVKTQEVPVERHTPNFVDTPYHAGTIVQYTEPEVREYKVPTPVAQPIPVPHPVPVVKAVPVPTPVHTVAVHQAPFAVAPAAAVVAVAVDDC</sequence>
<keyword evidence="1" id="KW-0732">Signal</keyword>
<proteinExistence type="predicted"/>
<dbReference type="Proteomes" id="UP001286313">
    <property type="component" value="Unassembled WGS sequence"/>
</dbReference>
<evidence type="ECO:0000256" key="1">
    <source>
        <dbReference type="SAM" id="SignalP"/>
    </source>
</evidence>
<dbReference type="EMBL" id="JAWQEG010003517">
    <property type="protein sequence ID" value="KAK3865831.1"/>
    <property type="molecule type" value="Genomic_DNA"/>
</dbReference>
<accession>A0AAE1F1M5</accession>
<protein>
    <submittedName>
        <fullName evidence="2">Uncharacterized protein</fullName>
    </submittedName>
</protein>
<dbReference type="AlphaFoldDB" id="A0AAE1F1M5"/>
<feature type="signal peptide" evidence="1">
    <location>
        <begin position="1"/>
        <end position="15"/>
    </location>
</feature>
<evidence type="ECO:0000313" key="4">
    <source>
        <dbReference type="Proteomes" id="UP001286313"/>
    </source>
</evidence>
<organism evidence="2 4">
    <name type="scientific">Petrolisthes cinctipes</name>
    <name type="common">Flat porcelain crab</name>
    <dbReference type="NCBI Taxonomy" id="88211"/>
    <lineage>
        <taxon>Eukaryota</taxon>
        <taxon>Metazoa</taxon>
        <taxon>Ecdysozoa</taxon>
        <taxon>Arthropoda</taxon>
        <taxon>Crustacea</taxon>
        <taxon>Multicrustacea</taxon>
        <taxon>Malacostraca</taxon>
        <taxon>Eumalacostraca</taxon>
        <taxon>Eucarida</taxon>
        <taxon>Decapoda</taxon>
        <taxon>Pleocyemata</taxon>
        <taxon>Anomura</taxon>
        <taxon>Galatheoidea</taxon>
        <taxon>Porcellanidae</taxon>
        <taxon>Petrolisthes</taxon>
    </lineage>
</organism>
<gene>
    <name evidence="2" type="ORF">Pcinc_028573</name>
    <name evidence="3" type="ORF">Pcinc_028575</name>
</gene>
<evidence type="ECO:0000313" key="2">
    <source>
        <dbReference type="EMBL" id="KAK3865829.1"/>
    </source>
</evidence>